<evidence type="ECO:0000313" key="1">
    <source>
        <dbReference type="EMBL" id="MPN18180.1"/>
    </source>
</evidence>
<name>A0A645FWZ6_9ZZZZ</name>
<organism evidence="1">
    <name type="scientific">bioreactor metagenome</name>
    <dbReference type="NCBI Taxonomy" id="1076179"/>
    <lineage>
        <taxon>unclassified sequences</taxon>
        <taxon>metagenomes</taxon>
        <taxon>ecological metagenomes</taxon>
    </lineage>
</organism>
<protein>
    <submittedName>
        <fullName evidence="1">Uncharacterized protein</fullName>
    </submittedName>
</protein>
<sequence>MVVTAEAVGVQGLHHLACKGRQGKRGAHPVARVQRIGKVLDVQVDLEARLEVRIHHHRRLGVHHRAARKSALDRLEHQVRVHPRLAHQRERLRHRRYVQRHDDLVGQLGRVPRPDRPAVHRTGAHHQQDLPHLVEEGLLSAHHDRKRPVHRLRLSPGNRRVQHAHLLLRAGLLHLLARKRGDGGHVDEDQALGRPLQHPALAHHHALDVGAVGQHRDHQGHPRRNIGRACRRTRTGRHHVLHVILVHIEAHHLVARLQQVLCHGLAHDA</sequence>
<accession>A0A645FWZ6</accession>
<dbReference type="AlphaFoldDB" id="A0A645FWZ6"/>
<reference evidence="1" key="1">
    <citation type="submission" date="2019-08" db="EMBL/GenBank/DDBJ databases">
        <authorList>
            <person name="Kucharzyk K."/>
            <person name="Murdoch R.W."/>
            <person name="Higgins S."/>
            <person name="Loffler F."/>
        </authorList>
    </citation>
    <scope>NUCLEOTIDE SEQUENCE</scope>
</reference>
<gene>
    <name evidence="1" type="ORF">SDC9_165538</name>
</gene>
<dbReference type="EMBL" id="VSSQ01065464">
    <property type="protein sequence ID" value="MPN18180.1"/>
    <property type="molecule type" value="Genomic_DNA"/>
</dbReference>
<proteinExistence type="predicted"/>
<comment type="caution">
    <text evidence="1">The sequence shown here is derived from an EMBL/GenBank/DDBJ whole genome shotgun (WGS) entry which is preliminary data.</text>
</comment>